<dbReference type="AlphaFoldDB" id="A0A5P2VWT0"/>
<accession>A0A5P2VWT0</accession>
<evidence type="ECO:0000313" key="1">
    <source>
        <dbReference type="EMBL" id="QEV37252.1"/>
    </source>
</evidence>
<name>A0A5P2VWT0_9ACTN</name>
<sequence length="160" mass="17759">MMMPHHALEIMLTRPLTPSELCRAACAWPLVANHDATRLMALVSAKTPDRAARRLRRRLHTQVPIDVITTHYPDVSGQILLNVALLLATRTLLTAAAHRAQQKPERFLELDVLRALAKHADQEADRLDQAVRHLLAHATPAHLLSTVGHALTWLPEGATL</sequence>
<dbReference type="EMBL" id="CP023747">
    <property type="protein sequence ID" value="QEV37252.1"/>
    <property type="molecule type" value="Genomic_DNA"/>
</dbReference>
<proteinExistence type="predicted"/>
<protein>
    <submittedName>
        <fullName evidence="1">Uncharacterized protein</fullName>
    </submittedName>
</protein>
<dbReference type="Proteomes" id="UP000325763">
    <property type="component" value="Chromosome"/>
</dbReference>
<dbReference type="OrthoDB" id="4201401at2"/>
<evidence type="ECO:0000313" key="2">
    <source>
        <dbReference type="Proteomes" id="UP000325763"/>
    </source>
</evidence>
<dbReference type="KEGG" id="snq:CP978_00375"/>
<reference evidence="1 2" key="1">
    <citation type="submission" date="2017-09" db="EMBL/GenBank/DDBJ databases">
        <title>Streptomyces genome completion.</title>
        <authorList>
            <person name="Lee N."/>
            <person name="Cho B.-K."/>
        </authorList>
    </citation>
    <scope>NUCLEOTIDE SEQUENCE [LARGE SCALE GENOMIC DNA]</scope>
    <source>
        <strain evidence="1 2">ATCC 14899</strain>
    </source>
</reference>
<organism evidence="1 2">
    <name type="scientific">Streptomyces nodosus</name>
    <dbReference type="NCBI Taxonomy" id="40318"/>
    <lineage>
        <taxon>Bacteria</taxon>
        <taxon>Bacillati</taxon>
        <taxon>Actinomycetota</taxon>
        <taxon>Actinomycetes</taxon>
        <taxon>Kitasatosporales</taxon>
        <taxon>Streptomycetaceae</taxon>
        <taxon>Streptomyces</taxon>
    </lineage>
</organism>
<gene>
    <name evidence="1" type="ORF">CP978_00375</name>
</gene>